<protein>
    <submittedName>
        <fullName evidence="6">SAM domain-containing protein</fullName>
    </submittedName>
</protein>
<dbReference type="WBParaSite" id="maker-unitig_37215-snap-gene-0.2-mRNA-1">
    <property type="protein sequence ID" value="maker-unitig_37215-snap-gene-0.2-mRNA-1"/>
    <property type="gene ID" value="maker-unitig_37215-snap-gene-0.2"/>
</dbReference>
<dbReference type="Gene3D" id="2.130.10.10">
    <property type="entry name" value="YVTN repeat-like/Quinoprotein amine dehydrogenase"/>
    <property type="match status" value="1"/>
</dbReference>
<dbReference type="PROSITE" id="PS00678">
    <property type="entry name" value="WD_REPEATS_1"/>
    <property type="match status" value="1"/>
</dbReference>
<dbReference type="AlphaFoldDB" id="A0A1I8FJ68"/>
<dbReference type="SUPFAM" id="SSF47769">
    <property type="entry name" value="SAM/Pointed domain"/>
    <property type="match status" value="1"/>
</dbReference>
<reference evidence="6" key="1">
    <citation type="submission" date="2016-11" db="UniProtKB">
        <authorList>
            <consortium name="WormBaseParasite"/>
        </authorList>
    </citation>
    <scope>IDENTIFICATION</scope>
</reference>
<dbReference type="Pfam" id="PF00400">
    <property type="entry name" value="WD40"/>
    <property type="match status" value="1"/>
</dbReference>
<dbReference type="InterPro" id="IPR001680">
    <property type="entry name" value="WD40_rpt"/>
</dbReference>
<keyword evidence="1 3" id="KW-0853">WD repeat</keyword>
<dbReference type="Gene3D" id="1.10.150.50">
    <property type="entry name" value="Transcription Factor, Ets-1"/>
    <property type="match status" value="1"/>
</dbReference>
<dbReference type="SMART" id="SM00320">
    <property type="entry name" value="WD40"/>
    <property type="match status" value="1"/>
</dbReference>
<feature type="repeat" description="WD" evidence="3">
    <location>
        <begin position="181"/>
        <end position="214"/>
    </location>
</feature>
<dbReference type="Proteomes" id="UP000095280">
    <property type="component" value="Unplaced"/>
</dbReference>
<dbReference type="InterPro" id="IPR013761">
    <property type="entry name" value="SAM/pointed_sf"/>
</dbReference>
<feature type="domain" description="SAM" evidence="4">
    <location>
        <begin position="250"/>
        <end position="314"/>
    </location>
</feature>
<dbReference type="PROSITE" id="PS50294">
    <property type="entry name" value="WD_REPEATS_REGION"/>
    <property type="match status" value="1"/>
</dbReference>
<evidence type="ECO:0000256" key="3">
    <source>
        <dbReference type="PROSITE-ProRule" id="PRU00221"/>
    </source>
</evidence>
<dbReference type="PANTHER" id="PTHR19848">
    <property type="entry name" value="WD40 REPEAT PROTEIN"/>
    <property type="match status" value="1"/>
</dbReference>
<sequence>QQLSLFSHPSKCSIRAGAFSLNSRLSLQARRGRQPLPLDVPSQSLLRCLSGHCGSVLGLAFATAGSRVRRRQRTTCRVLGRDSSDGQRRCSLLDGHDLGVAELTSHPALPIRLPLPGPHPEPGSRRAAAPCYTVATGAAIIYSSALRQRLPTSAASGPNGGFRDHTVRIWKPETASSLHVVEAHARYVTSCCFSSDGRRLASGSNDRLVRVWDLAIEELPDSADTGQQARRAARLAATIQKLPTSPISTWTVDEVARLLDGLGLRELLPAFRRDRVDGSALLSLTDRRLRDQLGVEVAADRRKILKAVASLRGPAIGLRSRPST</sequence>
<name>A0A1I8FJ68_9PLAT</name>
<evidence type="ECO:0000256" key="2">
    <source>
        <dbReference type="ARBA" id="ARBA00022737"/>
    </source>
</evidence>
<keyword evidence="5" id="KW-1185">Reference proteome</keyword>
<dbReference type="InterPro" id="IPR001660">
    <property type="entry name" value="SAM"/>
</dbReference>
<accession>A0A1I8FJ68</accession>
<organism evidence="5 6">
    <name type="scientific">Macrostomum lignano</name>
    <dbReference type="NCBI Taxonomy" id="282301"/>
    <lineage>
        <taxon>Eukaryota</taxon>
        <taxon>Metazoa</taxon>
        <taxon>Spiralia</taxon>
        <taxon>Lophotrochozoa</taxon>
        <taxon>Platyhelminthes</taxon>
        <taxon>Rhabditophora</taxon>
        <taxon>Macrostomorpha</taxon>
        <taxon>Macrostomida</taxon>
        <taxon>Macrostomidae</taxon>
        <taxon>Macrostomum</taxon>
    </lineage>
</organism>
<evidence type="ECO:0000313" key="6">
    <source>
        <dbReference type="WBParaSite" id="maker-unitig_37215-snap-gene-0.2-mRNA-1"/>
    </source>
</evidence>
<dbReference type="InterPro" id="IPR019775">
    <property type="entry name" value="WD40_repeat_CS"/>
</dbReference>
<dbReference type="PROSITE" id="PS50105">
    <property type="entry name" value="SAM_DOMAIN"/>
    <property type="match status" value="1"/>
</dbReference>
<keyword evidence="2" id="KW-0677">Repeat</keyword>
<dbReference type="Pfam" id="PF07647">
    <property type="entry name" value="SAM_2"/>
    <property type="match status" value="1"/>
</dbReference>
<dbReference type="PANTHER" id="PTHR19848:SF8">
    <property type="entry name" value="F-BOX AND WD REPEAT DOMAIN CONTAINING 7"/>
    <property type="match status" value="1"/>
</dbReference>
<dbReference type="InterPro" id="IPR036322">
    <property type="entry name" value="WD40_repeat_dom_sf"/>
</dbReference>
<dbReference type="SMART" id="SM00454">
    <property type="entry name" value="SAM"/>
    <property type="match status" value="1"/>
</dbReference>
<proteinExistence type="predicted"/>
<evidence type="ECO:0000313" key="5">
    <source>
        <dbReference type="Proteomes" id="UP000095280"/>
    </source>
</evidence>
<evidence type="ECO:0000259" key="4">
    <source>
        <dbReference type="PROSITE" id="PS50105"/>
    </source>
</evidence>
<dbReference type="InterPro" id="IPR015943">
    <property type="entry name" value="WD40/YVTN_repeat-like_dom_sf"/>
</dbReference>
<evidence type="ECO:0000256" key="1">
    <source>
        <dbReference type="ARBA" id="ARBA00022574"/>
    </source>
</evidence>
<dbReference type="PROSITE" id="PS50082">
    <property type="entry name" value="WD_REPEATS_2"/>
    <property type="match status" value="1"/>
</dbReference>
<dbReference type="SUPFAM" id="SSF50978">
    <property type="entry name" value="WD40 repeat-like"/>
    <property type="match status" value="1"/>
</dbReference>